<keyword evidence="1" id="KW-0812">Transmembrane</keyword>
<organism evidence="2 3">
    <name type="scientific">Diploptera punctata</name>
    <name type="common">Pacific beetle cockroach</name>
    <dbReference type="NCBI Taxonomy" id="6984"/>
    <lineage>
        <taxon>Eukaryota</taxon>
        <taxon>Metazoa</taxon>
        <taxon>Ecdysozoa</taxon>
        <taxon>Arthropoda</taxon>
        <taxon>Hexapoda</taxon>
        <taxon>Insecta</taxon>
        <taxon>Pterygota</taxon>
        <taxon>Neoptera</taxon>
        <taxon>Polyneoptera</taxon>
        <taxon>Dictyoptera</taxon>
        <taxon>Blattodea</taxon>
        <taxon>Blaberoidea</taxon>
        <taxon>Blaberidae</taxon>
        <taxon>Diplopterinae</taxon>
        <taxon>Diploptera</taxon>
    </lineage>
</organism>
<keyword evidence="1" id="KW-1133">Transmembrane helix</keyword>
<keyword evidence="3" id="KW-1185">Reference proteome</keyword>
<feature type="non-terminal residue" evidence="2">
    <location>
        <position position="1"/>
    </location>
</feature>
<comment type="caution">
    <text evidence="2">The sequence shown here is derived from an EMBL/GenBank/DDBJ whole genome shotgun (WGS) entry which is preliminary data.</text>
</comment>
<keyword evidence="1" id="KW-0472">Membrane</keyword>
<accession>A0AAD8EAG0</accession>
<feature type="transmembrane region" description="Helical" evidence="1">
    <location>
        <begin position="43"/>
        <end position="65"/>
    </location>
</feature>
<dbReference type="Proteomes" id="UP001233999">
    <property type="component" value="Unassembled WGS sequence"/>
</dbReference>
<evidence type="ECO:0000256" key="1">
    <source>
        <dbReference type="SAM" id="Phobius"/>
    </source>
</evidence>
<reference evidence="2" key="1">
    <citation type="journal article" date="2023" name="IScience">
        <title>Live-bearing cockroach genome reveals convergent evolutionary mechanisms linked to viviparity in insects and beyond.</title>
        <authorList>
            <person name="Fouks B."/>
            <person name="Harrison M.C."/>
            <person name="Mikhailova A.A."/>
            <person name="Marchal E."/>
            <person name="English S."/>
            <person name="Carruthers M."/>
            <person name="Jennings E.C."/>
            <person name="Chiamaka E.L."/>
            <person name="Frigard R.A."/>
            <person name="Pippel M."/>
            <person name="Attardo G.M."/>
            <person name="Benoit J.B."/>
            <person name="Bornberg-Bauer E."/>
            <person name="Tobe S.S."/>
        </authorList>
    </citation>
    <scope>NUCLEOTIDE SEQUENCE</scope>
    <source>
        <strain evidence="2">Stay&amp;Tobe</strain>
    </source>
</reference>
<evidence type="ECO:0000313" key="3">
    <source>
        <dbReference type="Proteomes" id="UP001233999"/>
    </source>
</evidence>
<proteinExistence type="predicted"/>
<sequence length="135" mass="14925">LFVIIICVFSGSSVFSSTSFVFCFLGSLGKVQAVLGTWWCVSLYLGSVLFSIVFRIPATAVYDLLKSSCQYLLMTLTKSSLGNSVRAEVIGFFLVFCRTRKDQLNRNTYTSRGSLELYATFFVCGHPSIVILPEG</sequence>
<gene>
    <name evidence="2" type="ORF">L9F63_023033</name>
</gene>
<reference evidence="2" key="2">
    <citation type="submission" date="2023-05" db="EMBL/GenBank/DDBJ databases">
        <authorList>
            <person name="Fouks B."/>
        </authorList>
    </citation>
    <scope>NUCLEOTIDE SEQUENCE</scope>
    <source>
        <strain evidence="2">Stay&amp;Tobe</strain>
        <tissue evidence="2">Testes</tissue>
    </source>
</reference>
<protein>
    <submittedName>
        <fullName evidence="2">Uncharacterized protein</fullName>
    </submittedName>
</protein>
<name>A0AAD8EAG0_DIPPU</name>
<dbReference type="EMBL" id="JASPKZ010007783">
    <property type="protein sequence ID" value="KAJ9582627.1"/>
    <property type="molecule type" value="Genomic_DNA"/>
</dbReference>
<dbReference type="AlphaFoldDB" id="A0AAD8EAG0"/>
<evidence type="ECO:0000313" key="2">
    <source>
        <dbReference type="EMBL" id="KAJ9582627.1"/>
    </source>
</evidence>
<feature type="non-terminal residue" evidence="2">
    <location>
        <position position="135"/>
    </location>
</feature>